<reference evidence="1 2" key="1">
    <citation type="submission" date="2015-09" db="EMBL/GenBank/DDBJ databases">
        <title>Sorangium comparison.</title>
        <authorList>
            <person name="Zaburannyi N."/>
            <person name="Bunk B."/>
            <person name="Overmann J."/>
            <person name="Mueller R."/>
        </authorList>
    </citation>
    <scope>NUCLEOTIDE SEQUENCE [LARGE SCALE GENOMIC DNA]</scope>
    <source>
        <strain evidence="1 2">So ceGT47</strain>
    </source>
</reference>
<evidence type="ECO:0000313" key="2">
    <source>
        <dbReference type="Proteomes" id="UP000295781"/>
    </source>
</evidence>
<organism evidence="1 2">
    <name type="scientific">Sorangium cellulosum</name>
    <name type="common">Polyangium cellulosum</name>
    <dbReference type="NCBI Taxonomy" id="56"/>
    <lineage>
        <taxon>Bacteria</taxon>
        <taxon>Pseudomonadati</taxon>
        <taxon>Myxococcota</taxon>
        <taxon>Polyangia</taxon>
        <taxon>Polyangiales</taxon>
        <taxon>Polyangiaceae</taxon>
        <taxon>Sorangium</taxon>
    </lineage>
</organism>
<proteinExistence type="predicted"/>
<gene>
    <name evidence="1" type="ORF">SOCEGT47_074330</name>
</gene>
<protein>
    <submittedName>
        <fullName evidence="1">Uncharacterized protein</fullName>
    </submittedName>
</protein>
<name>A0A4P2QCL0_SORCE</name>
<dbReference type="Proteomes" id="UP000295781">
    <property type="component" value="Chromosome"/>
</dbReference>
<dbReference type="RefSeq" id="WP_275938675.1">
    <property type="nucleotide sequence ID" value="NZ_CP012670.1"/>
</dbReference>
<evidence type="ECO:0000313" key="1">
    <source>
        <dbReference type="EMBL" id="AUX26863.1"/>
    </source>
</evidence>
<dbReference type="EMBL" id="CP012670">
    <property type="protein sequence ID" value="AUX26863.1"/>
    <property type="molecule type" value="Genomic_DNA"/>
</dbReference>
<dbReference type="AlphaFoldDB" id="A0A4P2QCL0"/>
<sequence>MEDAIPLPSRDAFRPHALDGALLWFHPRTGTNVRWDGPRRAA</sequence>
<accession>A0A4P2QCL0</accession>